<dbReference type="InterPro" id="IPR046626">
    <property type="entry name" value="DUF6738"/>
</dbReference>
<dbReference type="EMBL" id="QJKJ01000637">
    <property type="protein sequence ID" value="RDY11448.1"/>
    <property type="molecule type" value="Genomic_DNA"/>
</dbReference>
<comment type="caution">
    <text evidence="3">The sequence shown here is derived from an EMBL/GenBank/DDBJ whole genome shotgun (WGS) entry which is preliminary data.</text>
</comment>
<evidence type="ECO:0000313" key="3">
    <source>
        <dbReference type="EMBL" id="RDY11448.1"/>
    </source>
</evidence>
<feature type="region of interest" description="Disordered" evidence="1">
    <location>
        <begin position="211"/>
        <end position="232"/>
    </location>
</feature>
<gene>
    <name evidence="3" type="ORF">CR513_03894</name>
</gene>
<proteinExistence type="predicted"/>
<evidence type="ECO:0000259" key="2">
    <source>
        <dbReference type="Pfam" id="PF20523"/>
    </source>
</evidence>
<evidence type="ECO:0000256" key="1">
    <source>
        <dbReference type="SAM" id="MobiDB-lite"/>
    </source>
</evidence>
<reference evidence="3" key="1">
    <citation type="submission" date="2018-05" db="EMBL/GenBank/DDBJ databases">
        <title>Draft genome of Mucuna pruriens seed.</title>
        <authorList>
            <person name="Nnadi N.E."/>
            <person name="Vos R."/>
            <person name="Hasami M.H."/>
            <person name="Devisetty U.K."/>
            <person name="Aguiy J.C."/>
        </authorList>
    </citation>
    <scope>NUCLEOTIDE SEQUENCE [LARGE SCALE GENOMIC DNA]</scope>
    <source>
        <strain evidence="3">JCA_2017</strain>
    </source>
</reference>
<protein>
    <recommendedName>
        <fullName evidence="2">DUF6738 domain-containing protein</fullName>
    </recommendedName>
</protein>
<keyword evidence="4" id="KW-1185">Reference proteome</keyword>
<evidence type="ECO:0000313" key="4">
    <source>
        <dbReference type="Proteomes" id="UP000257109"/>
    </source>
</evidence>
<dbReference type="Proteomes" id="UP000257109">
    <property type="component" value="Unassembled WGS sequence"/>
</dbReference>
<feature type="non-terminal residue" evidence="3">
    <location>
        <position position="1"/>
    </location>
</feature>
<feature type="domain" description="DUF6738" evidence="2">
    <location>
        <begin position="145"/>
        <end position="190"/>
    </location>
</feature>
<organism evidence="3 4">
    <name type="scientific">Mucuna pruriens</name>
    <name type="common">Velvet bean</name>
    <name type="synonym">Dolichos pruriens</name>
    <dbReference type="NCBI Taxonomy" id="157652"/>
    <lineage>
        <taxon>Eukaryota</taxon>
        <taxon>Viridiplantae</taxon>
        <taxon>Streptophyta</taxon>
        <taxon>Embryophyta</taxon>
        <taxon>Tracheophyta</taxon>
        <taxon>Spermatophyta</taxon>
        <taxon>Magnoliopsida</taxon>
        <taxon>eudicotyledons</taxon>
        <taxon>Gunneridae</taxon>
        <taxon>Pentapetalae</taxon>
        <taxon>rosids</taxon>
        <taxon>fabids</taxon>
        <taxon>Fabales</taxon>
        <taxon>Fabaceae</taxon>
        <taxon>Papilionoideae</taxon>
        <taxon>50 kb inversion clade</taxon>
        <taxon>NPAAA clade</taxon>
        <taxon>indigoferoid/millettioid clade</taxon>
        <taxon>Phaseoleae</taxon>
        <taxon>Mucuna</taxon>
    </lineage>
</organism>
<accession>A0A371I8V5</accession>
<dbReference type="AlphaFoldDB" id="A0A371I8V5"/>
<sequence>VEVNIPLFDVIKQILKYAKLLKKLSMYKRKLKGDKHVRMERNSSALIYDRKLTKRLTHYVSQNWSPKPSQPRSKSSWPNEFLSMSTLTPVADSVPKCRVAPSIRIHLGSKTDFAPANLARVFDGASVTFNRLSGGKRKVQAMQCMTRSSSNNLHTFDPKIDRTLHRLRKDRSIEVGNNGSFISISNSINNNFRTDNSDFAEFSSFDINSEPNIADNTSHKLEQMENNDRTLT</sequence>
<feature type="compositionally biased region" description="Basic and acidic residues" evidence="1">
    <location>
        <begin position="217"/>
        <end position="232"/>
    </location>
</feature>
<name>A0A371I8V5_MUCPR</name>
<dbReference type="Pfam" id="PF20523">
    <property type="entry name" value="DUF6738"/>
    <property type="match status" value="1"/>
</dbReference>